<reference evidence="2" key="1">
    <citation type="submission" date="2021-04" db="EMBL/GenBank/DDBJ databases">
        <title>novel species isolated from subtropical streams in China.</title>
        <authorList>
            <person name="Lu H."/>
        </authorList>
    </citation>
    <scope>NUCLEOTIDE SEQUENCE</scope>
    <source>
        <strain evidence="2">FT137W</strain>
    </source>
</reference>
<proteinExistence type="predicted"/>
<dbReference type="PANTHER" id="PTHR33525">
    <property type="match status" value="1"/>
</dbReference>
<dbReference type="SUPFAM" id="SSF109604">
    <property type="entry name" value="HD-domain/PDEase-like"/>
    <property type="match status" value="1"/>
</dbReference>
<feature type="domain" description="HDOD" evidence="1">
    <location>
        <begin position="16"/>
        <end position="210"/>
    </location>
</feature>
<comment type="caution">
    <text evidence="2">The sequence shown here is derived from an EMBL/GenBank/DDBJ whole genome shotgun (WGS) entry which is preliminary data.</text>
</comment>
<dbReference type="InterPro" id="IPR006675">
    <property type="entry name" value="HDIG_dom"/>
</dbReference>
<accession>A0A941E201</accession>
<sequence>MTQLSLQQVTDNLKDLPTLPAVVMELLNNLEQEDADISVLAKKVTQDLALTAKTLRYANSPFYSTLIKVTTIQQAISLLGMETVKQMVLSAALSGCFPENNCQGFDHKAFWKHSNAVAYVSKLIARRMNFNEDVAFTAGLLHDIGLLALVTLYPKQFEQVIQYRQSGLATQFEAERKILGIDHAAVGEALAVEWNFSDVMKNAIAGHHHPDQPGIGFLASIIHVADGIAHMLNRNDAPATQTISVSVVSWNSLNLDQASLDTLIEEATIKFKKLEQIDL</sequence>
<dbReference type="PANTHER" id="PTHR33525:SF6">
    <property type="entry name" value="HDOD DOMAIN-CONTAINING PROTEIN"/>
    <property type="match status" value="1"/>
</dbReference>
<evidence type="ECO:0000313" key="2">
    <source>
        <dbReference type="EMBL" id="MBR7799184.1"/>
    </source>
</evidence>
<dbReference type="EMBL" id="JAGSPJ010000001">
    <property type="protein sequence ID" value="MBR7799184.1"/>
    <property type="molecule type" value="Genomic_DNA"/>
</dbReference>
<dbReference type="InterPro" id="IPR013976">
    <property type="entry name" value="HDOD"/>
</dbReference>
<evidence type="ECO:0000313" key="3">
    <source>
        <dbReference type="Proteomes" id="UP000678545"/>
    </source>
</evidence>
<dbReference type="SMART" id="SM00471">
    <property type="entry name" value="HDc"/>
    <property type="match status" value="1"/>
</dbReference>
<dbReference type="InterPro" id="IPR052340">
    <property type="entry name" value="RNase_Y/CdgJ"/>
</dbReference>
<protein>
    <submittedName>
        <fullName evidence="2">HDOD domain-containing protein</fullName>
    </submittedName>
</protein>
<dbReference type="Pfam" id="PF08668">
    <property type="entry name" value="HDOD"/>
    <property type="match status" value="1"/>
</dbReference>
<dbReference type="AlphaFoldDB" id="A0A941E201"/>
<name>A0A941E201_9BURK</name>
<organism evidence="2 3">
    <name type="scientific">Undibacterium fentianense</name>
    <dbReference type="NCBI Taxonomy" id="2828728"/>
    <lineage>
        <taxon>Bacteria</taxon>
        <taxon>Pseudomonadati</taxon>
        <taxon>Pseudomonadota</taxon>
        <taxon>Betaproteobacteria</taxon>
        <taxon>Burkholderiales</taxon>
        <taxon>Oxalobacteraceae</taxon>
        <taxon>Undibacterium</taxon>
    </lineage>
</organism>
<dbReference type="PROSITE" id="PS51833">
    <property type="entry name" value="HDOD"/>
    <property type="match status" value="1"/>
</dbReference>
<dbReference type="Proteomes" id="UP000678545">
    <property type="component" value="Unassembled WGS sequence"/>
</dbReference>
<dbReference type="Gene3D" id="1.10.3210.10">
    <property type="entry name" value="Hypothetical protein af1432"/>
    <property type="match status" value="1"/>
</dbReference>
<keyword evidence="3" id="KW-1185">Reference proteome</keyword>
<evidence type="ECO:0000259" key="1">
    <source>
        <dbReference type="PROSITE" id="PS51833"/>
    </source>
</evidence>
<dbReference type="NCBIfam" id="TIGR00277">
    <property type="entry name" value="HDIG"/>
    <property type="match status" value="1"/>
</dbReference>
<gene>
    <name evidence="2" type="ORF">KDM90_04155</name>
</gene>
<dbReference type="CDD" id="cd00077">
    <property type="entry name" value="HDc"/>
    <property type="match status" value="1"/>
</dbReference>
<dbReference type="InterPro" id="IPR003607">
    <property type="entry name" value="HD/PDEase_dom"/>
</dbReference>
<dbReference type="RefSeq" id="WP_212674283.1">
    <property type="nucleotide sequence ID" value="NZ_JAGSPJ010000001.1"/>
</dbReference>